<evidence type="ECO:0000313" key="1">
    <source>
        <dbReference type="EMBL" id="RKS50637.1"/>
    </source>
</evidence>
<accession>A0A495PKD8</accession>
<sequence>MIEIEQLIVIDYLNYKTPDAFCDGFFNVLKKEINKKV</sequence>
<gene>
    <name evidence="1" type="ORF">BC962_2409</name>
</gene>
<protein>
    <submittedName>
        <fullName evidence="1">Uncharacterized protein</fullName>
    </submittedName>
</protein>
<dbReference type="EMBL" id="RBLG01000003">
    <property type="protein sequence ID" value="RKS50637.1"/>
    <property type="molecule type" value="Genomic_DNA"/>
</dbReference>
<dbReference type="Proteomes" id="UP000276282">
    <property type="component" value="Unassembled WGS sequence"/>
</dbReference>
<comment type="caution">
    <text evidence="1">The sequence shown here is derived from an EMBL/GenBank/DDBJ whole genome shotgun (WGS) entry which is preliminary data.</text>
</comment>
<organism evidence="1 2">
    <name type="scientific">Gillisia mitskevichiae</name>
    <dbReference type="NCBI Taxonomy" id="270921"/>
    <lineage>
        <taxon>Bacteria</taxon>
        <taxon>Pseudomonadati</taxon>
        <taxon>Bacteroidota</taxon>
        <taxon>Flavobacteriia</taxon>
        <taxon>Flavobacteriales</taxon>
        <taxon>Flavobacteriaceae</taxon>
        <taxon>Gillisia</taxon>
    </lineage>
</organism>
<evidence type="ECO:0000313" key="2">
    <source>
        <dbReference type="Proteomes" id="UP000276282"/>
    </source>
</evidence>
<dbReference type="AlphaFoldDB" id="A0A495PKD8"/>
<keyword evidence="2" id="KW-1185">Reference proteome</keyword>
<proteinExistence type="predicted"/>
<name>A0A495PKD8_9FLAO</name>
<reference evidence="1 2" key="1">
    <citation type="submission" date="2018-10" db="EMBL/GenBank/DDBJ databases">
        <title>Genomic Encyclopedia of Archaeal and Bacterial Type Strains, Phase II (KMG-II): from individual species to whole genera.</title>
        <authorList>
            <person name="Goeker M."/>
        </authorList>
    </citation>
    <scope>NUCLEOTIDE SEQUENCE [LARGE SCALE GENOMIC DNA]</scope>
    <source>
        <strain evidence="1 2">DSM 19839</strain>
    </source>
</reference>